<keyword evidence="11" id="KW-0762">Sugar transport</keyword>
<evidence type="ECO:0000256" key="2">
    <source>
        <dbReference type="ARBA" id="ARBA00001946"/>
    </source>
</evidence>
<dbReference type="InterPro" id="IPR023151">
    <property type="entry name" value="PEP_util_CS"/>
</dbReference>
<dbReference type="InterPro" id="IPR040442">
    <property type="entry name" value="Pyrv_kinase-like_dom_sf"/>
</dbReference>
<comment type="function">
    <text evidence="3">The phosphoenolpyruvate-dependent sugar phosphotransferase system (sugar PTS), a major carbohydrate active transport system, catalyzes the phosphorylation of incoming sugar substrates concomitantly with their translocation across the cell membrane. The enzyme II FruAB PTS system is involved in fructose transport.</text>
</comment>
<keyword evidence="14" id="KW-0479">Metal-binding</keyword>
<evidence type="ECO:0000256" key="10">
    <source>
        <dbReference type="ARBA" id="ARBA00022553"/>
    </source>
</evidence>
<evidence type="ECO:0000259" key="18">
    <source>
        <dbReference type="PROSITE" id="PS51350"/>
    </source>
</evidence>
<evidence type="ECO:0000256" key="11">
    <source>
        <dbReference type="ARBA" id="ARBA00022597"/>
    </source>
</evidence>
<evidence type="ECO:0000313" key="19">
    <source>
        <dbReference type="EMBL" id="GAA3527831.1"/>
    </source>
</evidence>
<reference evidence="20" key="1">
    <citation type="journal article" date="2019" name="Int. J. Syst. Evol. Microbiol.">
        <title>The Global Catalogue of Microorganisms (GCM) 10K type strain sequencing project: providing services to taxonomists for standard genome sequencing and annotation.</title>
        <authorList>
            <consortium name="The Broad Institute Genomics Platform"/>
            <consortium name="The Broad Institute Genome Sequencing Center for Infectious Disease"/>
            <person name="Wu L."/>
            <person name="Ma J."/>
        </authorList>
    </citation>
    <scope>NUCLEOTIDE SEQUENCE [LARGE SCALE GENOMIC DNA]</scope>
    <source>
        <strain evidence="20">JCM 17110</strain>
    </source>
</reference>
<dbReference type="Gene3D" id="3.20.20.60">
    <property type="entry name" value="Phosphoenolpyruvate-binding domains"/>
    <property type="match status" value="1"/>
</dbReference>
<dbReference type="InterPro" id="IPR006318">
    <property type="entry name" value="PTS_EI-like"/>
</dbReference>
<dbReference type="InterPro" id="IPR000032">
    <property type="entry name" value="HPr-like"/>
</dbReference>
<dbReference type="InterPro" id="IPR036637">
    <property type="entry name" value="Phosphohistidine_dom_sf"/>
</dbReference>
<dbReference type="SUPFAM" id="SSF55594">
    <property type="entry name" value="HPr-like"/>
    <property type="match status" value="2"/>
</dbReference>
<dbReference type="InterPro" id="IPR000121">
    <property type="entry name" value="PEP_util_C"/>
</dbReference>
<dbReference type="InterPro" id="IPR036618">
    <property type="entry name" value="PtsI_HPr-bd_sf"/>
</dbReference>
<evidence type="ECO:0000256" key="14">
    <source>
        <dbReference type="ARBA" id="ARBA00022723"/>
    </source>
</evidence>
<dbReference type="PROSITE" id="PS51350">
    <property type="entry name" value="PTS_HPR_DOM"/>
    <property type="match status" value="2"/>
</dbReference>
<evidence type="ECO:0000256" key="15">
    <source>
        <dbReference type="ARBA" id="ARBA00022777"/>
    </source>
</evidence>
<name>A0ABP6V689_9GAMM</name>
<evidence type="ECO:0000256" key="12">
    <source>
        <dbReference type="ARBA" id="ARBA00022679"/>
    </source>
</evidence>
<dbReference type="NCBIfam" id="TIGR01003">
    <property type="entry name" value="PTS_HPr_family"/>
    <property type="match status" value="2"/>
</dbReference>
<comment type="similarity">
    <text evidence="5">Belongs to the PEP-utilizing enzyme family.</text>
</comment>
<dbReference type="SUPFAM" id="SSF47831">
    <property type="entry name" value="Enzyme I of the PEP:sugar phosphotransferase system HPr-binding (sub)domain"/>
    <property type="match status" value="1"/>
</dbReference>
<comment type="caution">
    <text evidence="19">The sequence shown here is derived from an EMBL/GenBank/DDBJ whole genome shotgun (WGS) entry which is preliminary data.</text>
</comment>
<protein>
    <recommendedName>
        <fullName evidence="7">Multiphosphoryl transfer protein</fullName>
        <ecNumber evidence="6">2.7.3.9</ecNumber>
    </recommendedName>
</protein>
<comment type="cofactor">
    <cofactor evidence="2">
        <name>Mg(2+)</name>
        <dbReference type="ChEBI" id="CHEBI:18420"/>
    </cofactor>
</comment>
<dbReference type="CDD" id="cd00211">
    <property type="entry name" value="PTS_IIA_fru"/>
    <property type="match status" value="1"/>
</dbReference>
<evidence type="ECO:0000259" key="17">
    <source>
        <dbReference type="PROSITE" id="PS51094"/>
    </source>
</evidence>
<evidence type="ECO:0000256" key="5">
    <source>
        <dbReference type="ARBA" id="ARBA00007837"/>
    </source>
</evidence>
<dbReference type="PANTHER" id="PTHR46244:SF6">
    <property type="entry name" value="PHOSPHOENOLPYRUVATE-PROTEIN PHOSPHOTRANSFERASE"/>
    <property type="match status" value="1"/>
</dbReference>
<dbReference type="Gene3D" id="3.50.30.10">
    <property type="entry name" value="Phosphohistidine domain"/>
    <property type="match status" value="1"/>
</dbReference>
<evidence type="ECO:0000256" key="9">
    <source>
        <dbReference type="ARBA" id="ARBA00022490"/>
    </source>
</evidence>
<feature type="domain" description="PTS EIIA type-2" evidence="17">
    <location>
        <begin position="2"/>
        <end position="142"/>
    </location>
</feature>
<dbReference type="InterPro" id="IPR050499">
    <property type="entry name" value="PEP-utilizing_PTS_enzyme"/>
</dbReference>
<dbReference type="SUPFAM" id="SSF51621">
    <property type="entry name" value="Phosphoenolpyruvate/pyruvate domain"/>
    <property type="match status" value="1"/>
</dbReference>
<dbReference type="Gene3D" id="1.10.274.10">
    <property type="entry name" value="PtsI, HPr-binding domain"/>
    <property type="match status" value="1"/>
</dbReference>
<feature type="domain" description="HPr" evidence="18">
    <location>
        <begin position="392"/>
        <end position="482"/>
    </location>
</feature>
<dbReference type="PROSITE" id="PS00589">
    <property type="entry name" value="PTS_HPR_SER"/>
    <property type="match status" value="1"/>
</dbReference>
<sequence length="1069" mass="113083">MLSLSIQDVQIGIRLADKQAVIAELANWLERDGLVASGYGAGMQAREAQTATYLGQGIAIPHGTLDTRHLVLKTGIKALHLPEGVEWGDGEKAYLVLGIAAGSDEHLGLLKQLARALSQDDLAEQVRTARKPQDILQLLQCEEAQLALSARQLGVRVAASSLSQLAEQACELMGADAAEQQALGNASHLGQGWWLSQVAASKEAKAALVTPLAVFEHQQQPVHGLLALASSGSSHKNILNQLADWLVAGQGTELADHSSAEALRVALNTGPGEAIGGEQRVQVRNPHGLHARPGAMLVKAAKQFKADIQVRNLDGSGKPVSAKSLMKIMTLGVKLGHTLAFSASGEDADAAIKGMVAAVESGLGEDTVAPAAEPVQSAAQSDPQSVTPALAANERLVTVRNAHGLHARPGAMLVQTAKIYEADIQLRNLDGDGHSVSAKSLMKVISLGVKAGHQLVFKAEGVDAEQALAGLVEAVESGLGEEISTLAAPAAQEQVAVETGSQPEMHQVHDIAANTELQGVAASPGTAIGPVFVEAAMVFDYLQHADDAAAEQEKLNAAIRQADESLAASVAEATQTQAKEIMAMHRELLDDPSLAEGAVERIRQGQSAPAAWWSEIDSAATLQAANPDTLLAERAADIRDIGRRVMAILCNTPLLEKPAKPYIWVAEDIGPSDVVNMDPDKVLGMVTAGGGASSHSAILARSLGIPALVGMGGGVMTLAQDTQVILDGEAGTLWVAPEQTALEQARARQQQERELAEKAWASRDQHATTRDQHRVEVCANLGDTAKAVEAVDAGAEGVGLLRTEFVFMAQSSAPDLASQITEYKKAIDALDGRPLVARTLDVGGDKPLPYWPVPKEENPFLGVRGIRLCMKKPELLETQLRALLTAAGNQPIRIMFPMVADWSEWRWAKQMFDRVQAEVQAKDVQLGIMIEVPSAALNAHVFAEEADFFSIGTNDLTQYTLAVDRGNGELASLSDGLNPAVLRLIKMTVDAAHAKGKWVGVCGELGSDPKALPVLLGLGVDELSVSLKRVPLVKAQVREWSLSRCRELAEQALVAQDAESVRGLVGEAR</sequence>
<dbReference type="Proteomes" id="UP001500795">
    <property type="component" value="Unassembled WGS sequence"/>
</dbReference>
<evidence type="ECO:0000256" key="4">
    <source>
        <dbReference type="ARBA" id="ARBA00004496"/>
    </source>
</evidence>
<dbReference type="Pfam" id="PF00381">
    <property type="entry name" value="PTS-HPr"/>
    <property type="match status" value="2"/>
</dbReference>
<keyword evidence="12" id="KW-0808">Transferase</keyword>
<keyword evidence="16" id="KW-0460">Magnesium</keyword>
<evidence type="ECO:0000256" key="7">
    <source>
        <dbReference type="ARBA" id="ARBA00015565"/>
    </source>
</evidence>
<dbReference type="PROSITE" id="PS00370">
    <property type="entry name" value="PEP_ENZYMES_PHOS_SITE"/>
    <property type="match status" value="1"/>
</dbReference>
<comment type="subcellular location">
    <subcellularLocation>
        <location evidence="4">Cytoplasm</location>
    </subcellularLocation>
</comment>
<dbReference type="InterPro" id="IPR018274">
    <property type="entry name" value="PEP_util_AS"/>
</dbReference>
<dbReference type="PROSITE" id="PS00742">
    <property type="entry name" value="PEP_ENZYMES_2"/>
    <property type="match status" value="1"/>
</dbReference>
<dbReference type="InterPro" id="IPR001020">
    <property type="entry name" value="PTS_HPr_His_P_site"/>
</dbReference>
<feature type="domain" description="HPr" evidence="18">
    <location>
        <begin position="276"/>
        <end position="366"/>
    </location>
</feature>
<dbReference type="NCBIfam" id="TIGR01417">
    <property type="entry name" value="PTS_I_fam"/>
    <property type="match status" value="1"/>
</dbReference>
<dbReference type="EC" id="2.7.3.9" evidence="6"/>
<dbReference type="PRINTS" id="PR00107">
    <property type="entry name" value="PHOSPHOCPHPR"/>
</dbReference>
<evidence type="ECO:0000256" key="16">
    <source>
        <dbReference type="ARBA" id="ARBA00022842"/>
    </source>
</evidence>
<dbReference type="InterPro" id="IPR002178">
    <property type="entry name" value="PTS_EIIA_type-2_dom"/>
</dbReference>
<gene>
    <name evidence="19" type="ORF">GCM10022394_03730</name>
</gene>
<dbReference type="InterPro" id="IPR008279">
    <property type="entry name" value="PEP-util_enz_mobile_dom"/>
</dbReference>
<dbReference type="Gene3D" id="3.30.1340.10">
    <property type="entry name" value="HPr-like"/>
    <property type="match status" value="2"/>
</dbReference>
<dbReference type="InterPro" id="IPR002114">
    <property type="entry name" value="PTS_HPr_Ser_P_site"/>
</dbReference>
<dbReference type="PRINTS" id="PR01736">
    <property type="entry name" value="PHPHTRNFRASE"/>
</dbReference>
<evidence type="ECO:0000256" key="6">
    <source>
        <dbReference type="ARBA" id="ARBA00012232"/>
    </source>
</evidence>
<dbReference type="Pfam" id="PF00391">
    <property type="entry name" value="PEP-utilizers"/>
    <property type="match status" value="1"/>
</dbReference>
<keyword evidence="8" id="KW-0813">Transport</keyword>
<dbReference type="PROSITE" id="PS51094">
    <property type="entry name" value="PTS_EIIA_TYPE_2"/>
    <property type="match status" value="1"/>
</dbReference>
<dbReference type="SUPFAM" id="SSF52009">
    <property type="entry name" value="Phosphohistidine domain"/>
    <property type="match status" value="1"/>
</dbReference>
<keyword evidence="20" id="KW-1185">Reference proteome</keyword>
<evidence type="ECO:0000256" key="3">
    <source>
        <dbReference type="ARBA" id="ARBA00003136"/>
    </source>
</evidence>
<keyword evidence="10" id="KW-0597">Phosphoprotein</keyword>
<keyword evidence="9" id="KW-0963">Cytoplasm</keyword>
<comment type="catalytic activity">
    <reaction evidence="1">
        <text>L-histidyl-[protein] + phosphoenolpyruvate = N(pros)-phospho-L-histidyl-[protein] + pyruvate</text>
        <dbReference type="Rhea" id="RHEA:23880"/>
        <dbReference type="Rhea" id="RHEA-COMP:9745"/>
        <dbReference type="Rhea" id="RHEA-COMP:9746"/>
        <dbReference type="ChEBI" id="CHEBI:15361"/>
        <dbReference type="ChEBI" id="CHEBI:29979"/>
        <dbReference type="ChEBI" id="CHEBI:58702"/>
        <dbReference type="ChEBI" id="CHEBI:64837"/>
        <dbReference type="EC" id="2.7.3.9"/>
    </reaction>
</comment>
<dbReference type="EMBL" id="BAABCX010000001">
    <property type="protein sequence ID" value="GAA3527831.1"/>
    <property type="molecule type" value="Genomic_DNA"/>
</dbReference>
<dbReference type="Gene3D" id="3.40.930.10">
    <property type="entry name" value="Mannitol-specific EII, Chain A"/>
    <property type="match status" value="1"/>
</dbReference>
<accession>A0ABP6V689</accession>
<dbReference type="InterPro" id="IPR008731">
    <property type="entry name" value="PTS_EIN"/>
</dbReference>
<dbReference type="CDD" id="cd00367">
    <property type="entry name" value="PTS-HPr_like"/>
    <property type="match status" value="2"/>
</dbReference>
<proteinExistence type="inferred from homology"/>
<dbReference type="Pfam" id="PF02896">
    <property type="entry name" value="PEP-utilizers_C"/>
    <property type="match status" value="1"/>
</dbReference>
<evidence type="ECO:0000256" key="8">
    <source>
        <dbReference type="ARBA" id="ARBA00022448"/>
    </source>
</evidence>
<evidence type="ECO:0000256" key="13">
    <source>
        <dbReference type="ARBA" id="ARBA00022683"/>
    </source>
</evidence>
<dbReference type="Pfam" id="PF05524">
    <property type="entry name" value="PEP-utilisers_N"/>
    <property type="match status" value="1"/>
</dbReference>
<dbReference type="PROSITE" id="PS00372">
    <property type="entry name" value="PTS_EIIA_TYPE_2_HIS"/>
    <property type="match status" value="1"/>
</dbReference>
<dbReference type="NCBIfam" id="NF008319">
    <property type="entry name" value="PRK11109.1"/>
    <property type="match status" value="1"/>
</dbReference>
<dbReference type="InterPro" id="IPR016152">
    <property type="entry name" value="PTrfase/Anion_transptr"/>
</dbReference>
<keyword evidence="13" id="KW-0598">Phosphotransferase system</keyword>
<dbReference type="PROSITE" id="PS00369">
    <property type="entry name" value="PTS_HPR_HIS"/>
    <property type="match status" value="2"/>
</dbReference>
<dbReference type="Pfam" id="PF00359">
    <property type="entry name" value="PTS_EIIA_2"/>
    <property type="match status" value="1"/>
</dbReference>
<evidence type="ECO:0000313" key="20">
    <source>
        <dbReference type="Proteomes" id="UP001500795"/>
    </source>
</evidence>
<evidence type="ECO:0000256" key="1">
    <source>
        <dbReference type="ARBA" id="ARBA00000683"/>
    </source>
</evidence>
<dbReference type="InterPro" id="IPR015813">
    <property type="entry name" value="Pyrv/PenolPyrv_kinase-like_dom"/>
</dbReference>
<dbReference type="InterPro" id="IPR035895">
    <property type="entry name" value="HPr-like_sf"/>
</dbReference>
<dbReference type="PANTHER" id="PTHR46244">
    <property type="entry name" value="PHOSPHOENOLPYRUVATE-PROTEIN PHOSPHOTRANSFERASE"/>
    <property type="match status" value="1"/>
</dbReference>
<dbReference type="SUPFAM" id="SSF55804">
    <property type="entry name" value="Phoshotransferase/anion transport protein"/>
    <property type="match status" value="1"/>
</dbReference>
<organism evidence="19 20">
    <name type="scientific">Zobellella aerophila</name>
    <dbReference type="NCBI Taxonomy" id="870480"/>
    <lineage>
        <taxon>Bacteria</taxon>
        <taxon>Pseudomonadati</taxon>
        <taxon>Pseudomonadota</taxon>
        <taxon>Gammaproteobacteria</taxon>
        <taxon>Aeromonadales</taxon>
        <taxon>Aeromonadaceae</taxon>
        <taxon>Zobellella</taxon>
    </lineage>
</organism>
<keyword evidence="15" id="KW-0418">Kinase</keyword>